<protein>
    <submittedName>
        <fullName evidence="1">Uncharacterized protein</fullName>
    </submittedName>
</protein>
<dbReference type="AlphaFoldDB" id="A0ABD0N5Q5"/>
<reference evidence="1 2" key="1">
    <citation type="submission" date="2024-05" db="EMBL/GenBank/DDBJ databases">
        <title>Genome sequencing and assembly of Indian major carp, Cirrhinus mrigala (Hamilton, 1822).</title>
        <authorList>
            <person name="Mohindra V."/>
            <person name="Chowdhury L.M."/>
            <person name="Lal K."/>
            <person name="Jena J.K."/>
        </authorList>
    </citation>
    <scope>NUCLEOTIDE SEQUENCE [LARGE SCALE GENOMIC DNA]</scope>
    <source>
        <strain evidence="1">CM1030</strain>
        <tissue evidence="1">Blood</tissue>
    </source>
</reference>
<proteinExistence type="predicted"/>
<name>A0ABD0N5Q5_CIRMR</name>
<dbReference type="EMBL" id="JAMKFB020000024">
    <property type="protein sequence ID" value="KAL0156271.1"/>
    <property type="molecule type" value="Genomic_DNA"/>
</dbReference>
<feature type="non-terminal residue" evidence="1">
    <location>
        <position position="1"/>
    </location>
</feature>
<dbReference type="Proteomes" id="UP001529510">
    <property type="component" value="Unassembled WGS sequence"/>
</dbReference>
<evidence type="ECO:0000313" key="1">
    <source>
        <dbReference type="EMBL" id="KAL0156271.1"/>
    </source>
</evidence>
<accession>A0ABD0N5Q5</accession>
<keyword evidence="2" id="KW-1185">Reference proteome</keyword>
<gene>
    <name evidence="1" type="ORF">M9458_047517</name>
</gene>
<evidence type="ECO:0000313" key="2">
    <source>
        <dbReference type="Proteomes" id="UP001529510"/>
    </source>
</evidence>
<sequence>IDILTESTDTPPRITSLDYENMDEIDEHESPSMPQSPVESEVDSGCWIRDFVTTERGSITCSEDYCTLSTSHTFAF</sequence>
<organism evidence="1 2">
    <name type="scientific">Cirrhinus mrigala</name>
    <name type="common">Mrigala</name>
    <dbReference type="NCBI Taxonomy" id="683832"/>
    <lineage>
        <taxon>Eukaryota</taxon>
        <taxon>Metazoa</taxon>
        <taxon>Chordata</taxon>
        <taxon>Craniata</taxon>
        <taxon>Vertebrata</taxon>
        <taxon>Euteleostomi</taxon>
        <taxon>Actinopterygii</taxon>
        <taxon>Neopterygii</taxon>
        <taxon>Teleostei</taxon>
        <taxon>Ostariophysi</taxon>
        <taxon>Cypriniformes</taxon>
        <taxon>Cyprinidae</taxon>
        <taxon>Labeoninae</taxon>
        <taxon>Labeonini</taxon>
        <taxon>Cirrhinus</taxon>
    </lineage>
</organism>
<comment type="caution">
    <text evidence="1">The sequence shown here is derived from an EMBL/GenBank/DDBJ whole genome shotgun (WGS) entry which is preliminary data.</text>
</comment>